<proteinExistence type="predicted"/>
<dbReference type="AlphaFoldDB" id="A0A178IPF0"/>
<evidence type="ECO:0000313" key="2">
    <source>
        <dbReference type="Proteomes" id="UP000078486"/>
    </source>
</evidence>
<comment type="caution">
    <text evidence="1">The sequence shown here is derived from an EMBL/GenBank/DDBJ whole genome shotgun (WGS) entry which is preliminary data.</text>
</comment>
<keyword evidence="2" id="KW-1185">Reference proteome</keyword>
<organism evidence="1 2">
    <name type="scientific">Termitidicoccus mucosus</name>
    <dbReference type="NCBI Taxonomy" id="1184151"/>
    <lineage>
        <taxon>Bacteria</taxon>
        <taxon>Pseudomonadati</taxon>
        <taxon>Verrucomicrobiota</taxon>
        <taxon>Opitutia</taxon>
        <taxon>Opitutales</taxon>
        <taxon>Opitutaceae</taxon>
        <taxon>Termitidicoccus</taxon>
    </lineage>
</organism>
<reference evidence="1 2" key="1">
    <citation type="submission" date="2016-01" db="EMBL/GenBank/DDBJ databases">
        <title>High potential of lignocellulose degradation of a new Verrucomicrobia species.</title>
        <authorList>
            <person name="Wang Y."/>
            <person name="Shi Y."/>
            <person name="Qiu Z."/>
            <person name="Liu S."/>
            <person name="Yang H."/>
        </authorList>
    </citation>
    <scope>NUCLEOTIDE SEQUENCE [LARGE SCALE GENOMIC DNA]</scope>
    <source>
        <strain evidence="1 2">TSB47</strain>
    </source>
</reference>
<sequence length="90" mass="10099">MVLSDLRNRADGIGWTARRFRVAGRAMHIARLGLTADTHPAYWRRVIDALSPFEPGEPEFLPGVSRLVSETRWTGPGLGASRQWLRLGDE</sequence>
<protein>
    <submittedName>
        <fullName evidence="1">Uncharacterized protein</fullName>
    </submittedName>
</protein>
<dbReference type="EMBL" id="LRRQ01000040">
    <property type="protein sequence ID" value="OAM91125.1"/>
    <property type="molecule type" value="Genomic_DNA"/>
</dbReference>
<dbReference type="Proteomes" id="UP000078486">
    <property type="component" value="Unassembled WGS sequence"/>
</dbReference>
<gene>
    <name evidence="1" type="ORF">AW736_04950</name>
</gene>
<name>A0A178IPF0_9BACT</name>
<evidence type="ECO:0000313" key="1">
    <source>
        <dbReference type="EMBL" id="OAM91125.1"/>
    </source>
</evidence>
<accession>A0A178IPF0</accession>